<evidence type="ECO:0000313" key="3">
    <source>
        <dbReference type="Proteomes" id="UP001286313"/>
    </source>
</evidence>
<dbReference type="Proteomes" id="UP001286313">
    <property type="component" value="Unassembled WGS sequence"/>
</dbReference>
<sequence>MAVSLRRGKGWENHGGDWGEGVVVVVVVDRKRVWGNRGGINGVEGVVVEEGGELREGIEVAVVVVAKRDLPARKRKTHEGRENDTNPIDEGCDMEGRMRPQREIALEGESERYWTAEVGRED</sequence>
<keyword evidence="3" id="KW-1185">Reference proteome</keyword>
<dbReference type="AlphaFoldDB" id="A0AAE1F3A0"/>
<organism evidence="2 3">
    <name type="scientific">Petrolisthes cinctipes</name>
    <name type="common">Flat porcelain crab</name>
    <dbReference type="NCBI Taxonomy" id="88211"/>
    <lineage>
        <taxon>Eukaryota</taxon>
        <taxon>Metazoa</taxon>
        <taxon>Ecdysozoa</taxon>
        <taxon>Arthropoda</taxon>
        <taxon>Crustacea</taxon>
        <taxon>Multicrustacea</taxon>
        <taxon>Malacostraca</taxon>
        <taxon>Eumalacostraca</taxon>
        <taxon>Eucarida</taxon>
        <taxon>Decapoda</taxon>
        <taxon>Pleocyemata</taxon>
        <taxon>Anomura</taxon>
        <taxon>Galatheoidea</taxon>
        <taxon>Porcellanidae</taxon>
        <taxon>Petrolisthes</taxon>
    </lineage>
</organism>
<proteinExistence type="predicted"/>
<evidence type="ECO:0000256" key="1">
    <source>
        <dbReference type="SAM" id="MobiDB-lite"/>
    </source>
</evidence>
<gene>
    <name evidence="2" type="ORF">Pcinc_028267</name>
</gene>
<name>A0AAE1F3A0_PETCI</name>
<accession>A0AAE1F3A0</accession>
<dbReference type="EMBL" id="JAWQEG010003446">
    <property type="protein sequence ID" value="KAK3866180.1"/>
    <property type="molecule type" value="Genomic_DNA"/>
</dbReference>
<protein>
    <submittedName>
        <fullName evidence="2">Uncharacterized protein</fullName>
    </submittedName>
</protein>
<evidence type="ECO:0000313" key="2">
    <source>
        <dbReference type="EMBL" id="KAK3866180.1"/>
    </source>
</evidence>
<comment type="caution">
    <text evidence="2">The sequence shown here is derived from an EMBL/GenBank/DDBJ whole genome shotgun (WGS) entry which is preliminary data.</text>
</comment>
<feature type="region of interest" description="Disordered" evidence="1">
    <location>
        <begin position="74"/>
        <end position="97"/>
    </location>
</feature>
<reference evidence="2" key="1">
    <citation type="submission" date="2023-10" db="EMBL/GenBank/DDBJ databases">
        <title>Genome assemblies of two species of porcelain crab, Petrolisthes cinctipes and Petrolisthes manimaculis (Anomura: Porcellanidae).</title>
        <authorList>
            <person name="Angst P."/>
        </authorList>
    </citation>
    <scope>NUCLEOTIDE SEQUENCE</scope>
    <source>
        <strain evidence="2">PB745_01</strain>
        <tissue evidence="2">Gill</tissue>
    </source>
</reference>